<dbReference type="Pfam" id="PF14464">
    <property type="entry name" value="Prok-JAB"/>
    <property type="match status" value="1"/>
</dbReference>
<name>A0A382ZLH5_9ZZZZ</name>
<reference evidence="7" key="1">
    <citation type="submission" date="2018-05" db="EMBL/GenBank/DDBJ databases">
        <authorList>
            <person name="Lanie J.A."/>
            <person name="Ng W.-L."/>
            <person name="Kazmierczak K.M."/>
            <person name="Andrzejewski T.M."/>
            <person name="Davidsen T.M."/>
            <person name="Wayne K.J."/>
            <person name="Tettelin H."/>
            <person name="Glass J.I."/>
            <person name="Rusch D."/>
            <person name="Podicherti R."/>
            <person name="Tsui H.-C.T."/>
            <person name="Winkler M.E."/>
        </authorList>
    </citation>
    <scope>NUCLEOTIDE SEQUENCE</scope>
</reference>
<dbReference type="PANTHER" id="PTHR34858">
    <property type="entry name" value="CYSO-CYSTEINE PEPTIDASE"/>
    <property type="match status" value="1"/>
</dbReference>
<keyword evidence="2" id="KW-0479">Metal-binding</keyword>
<feature type="domain" description="MPN" evidence="6">
    <location>
        <begin position="4"/>
        <end position="134"/>
    </location>
</feature>
<keyword evidence="3" id="KW-0378">Hydrolase</keyword>
<dbReference type="EMBL" id="UINC01184882">
    <property type="protein sequence ID" value="SVD96314.1"/>
    <property type="molecule type" value="Genomic_DNA"/>
</dbReference>
<dbReference type="Gene3D" id="3.40.140.10">
    <property type="entry name" value="Cytidine Deaminase, domain 2"/>
    <property type="match status" value="1"/>
</dbReference>
<dbReference type="SMART" id="SM00232">
    <property type="entry name" value="JAB_MPN"/>
    <property type="match status" value="1"/>
</dbReference>
<dbReference type="AlphaFoldDB" id="A0A382ZLH5"/>
<protein>
    <recommendedName>
        <fullName evidence="6">MPN domain-containing protein</fullName>
    </recommendedName>
</protein>
<keyword evidence="1" id="KW-0645">Protease</keyword>
<evidence type="ECO:0000313" key="7">
    <source>
        <dbReference type="EMBL" id="SVD96314.1"/>
    </source>
</evidence>
<keyword evidence="5" id="KW-0482">Metalloprotease</keyword>
<dbReference type="GO" id="GO:0006508">
    <property type="term" value="P:proteolysis"/>
    <property type="evidence" value="ECO:0007669"/>
    <property type="project" value="UniProtKB-KW"/>
</dbReference>
<evidence type="ECO:0000256" key="4">
    <source>
        <dbReference type="ARBA" id="ARBA00022833"/>
    </source>
</evidence>
<accession>A0A382ZLH5</accession>
<evidence type="ECO:0000256" key="5">
    <source>
        <dbReference type="ARBA" id="ARBA00023049"/>
    </source>
</evidence>
<dbReference type="GO" id="GO:0008270">
    <property type="term" value="F:zinc ion binding"/>
    <property type="evidence" value="ECO:0007669"/>
    <property type="project" value="TreeGrafter"/>
</dbReference>
<evidence type="ECO:0000256" key="1">
    <source>
        <dbReference type="ARBA" id="ARBA00022670"/>
    </source>
</evidence>
<gene>
    <name evidence="7" type="ORF">METZ01_LOCUS449168</name>
</gene>
<keyword evidence="4" id="KW-0862">Zinc</keyword>
<dbReference type="InterPro" id="IPR028090">
    <property type="entry name" value="JAB_dom_prok"/>
</dbReference>
<evidence type="ECO:0000259" key="6">
    <source>
        <dbReference type="PROSITE" id="PS50249"/>
    </source>
</evidence>
<dbReference type="InterPro" id="IPR051929">
    <property type="entry name" value="VirAsm_ModProt"/>
</dbReference>
<organism evidence="7">
    <name type="scientific">marine metagenome</name>
    <dbReference type="NCBI Taxonomy" id="408172"/>
    <lineage>
        <taxon>unclassified sequences</taxon>
        <taxon>metagenomes</taxon>
        <taxon>ecological metagenomes</taxon>
    </lineage>
</organism>
<evidence type="ECO:0000256" key="2">
    <source>
        <dbReference type="ARBA" id="ARBA00022723"/>
    </source>
</evidence>
<evidence type="ECO:0000256" key="3">
    <source>
        <dbReference type="ARBA" id="ARBA00022801"/>
    </source>
</evidence>
<dbReference type="CDD" id="cd08070">
    <property type="entry name" value="MPN_like"/>
    <property type="match status" value="1"/>
</dbReference>
<dbReference type="GO" id="GO:0008235">
    <property type="term" value="F:metalloexopeptidase activity"/>
    <property type="evidence" value="ECO:0007669"/>
    <property type="project" value="TreeGrafter"/>
</dbReference>
<dbReference type="PANTHER" id="PTHR34858:SF1">
    <property type="entry name" value="CYSO-CYSTEINE PEPTIDASE"/>
    <property type="match status" value="1"/>
</dbReference>
<dbReference type="SUPFAM" id="SSF102712">
    <property type="entry name" value="JAB1/MPN domain"/>
    <property type="match status" value="1"/>
</dbReference>
<proteinExistence type="predicted"/>
<dbReference type="InterPro" id="IPR037518">
    <property type="entry name" value="MPN"/>
</dbReference>
<sequence>MECIVLTQKEKDELVAHAIEQQPSESCAMLLGKKVGNNWNVKEVFLTQNIDNSQTNFTISPEELLKGYQLAEKMLLELVGVFHSHPNSDAIPSSTDKKFMQNNPVPWIIFSGITNDLSAYLLDSDVIEIPIKIN</sequence>
<dbReference type="PROSITE" id="PS50249">
    <property type="entry name" value="MPN"/>
    <property type="match status" value="1"/>
</dbReference>
<dbReference type="InterPro" id="IPR000555">
    <property type="entry name" value="JAMM/MPN+_dom"/>
</dbReference>